<evidence type="ECO:0000256" key="3">
    <source>
        <dbReference type="ARBA" id="ARBA00022485"/>
    </source>
</evidence>
<dbReference type="InterPro" id="IPR001989">
    <property type="entry name" value="Radical_activat_CS"/>
</dbReference>
<dbReference type="PROSITE" id="PS01087">
    <property type="entry name" value="RADICAL_ACTIVATING"/>
    <property type="match status" value="1"/>
</dbReference>
<dbReference type="InterPro" id="IPR034457">
    <property type="entry name" value="Organic_radical-activating"/>
</dbReference>
<feature type="domain" description="4Fe-4S ferredoxin-type" evidence="10">
    <location>
        <begin position="79"/>
        <end position="106"/>
    </location>
</feature>
<keyword evidence="7" id="KW-0408">Iron</keyword>
<dbReference type="InterPro" id="IPR040074">
    <property type="entry name" value="BssD/PflA/YjjW"/>
</dbReference>
<feature type="domain" description="4Fe-4S ferredoxin-type" evidence="10">
    <location>
        <begin position="48"/>
        <end position="77"/>
    </location>
</feature>
<dbReference type="InterPro" id="IPR058240">
    <property type="entry name" value="rSAM_sf"/>
</dbReference>
<gene>
    <name evidence="12" type="ORF">DW687_08845</name>
</gene>
<keyword evidence="6" id="KW-0560">Oxidoreductase</keyword>
<dbReference type="PIRSF" id="PIRSF000371">
    <property type="entry name" value="PFL_act_enz"/>
    <property type="match status" value="1"/>
</dbReference>
<evidence type="ECO:0000256" key="1">
    <source>
        <dbReference type="ARBA" id="ARBA00001966"/>
    </source>
</evidence>
<dbReference type="NCBIfam" id="TIGR02494">
    <property type="entry name" value="PFLE_PFLC"/>
    <property type="match status" value="1"/>
</dbReference>
<evidence type="ECO:0000256" key="5">
    <source>
        <dbReference type="ARBA" id="ARBA00022723"/>
    </source>
</evidence>
<evidence type="ECO:0000313" key="12">
    <source>
        <dbReference type="EMBL" id="RGD73872.1"/>
    </source>
</evidence>
<dbReference type="PROSITE" id="PS51379">
    <property type="entry name" value="4FE4S_FER_2"/>
    <property type="match status" value="2"/>
</dbReference>
<dbReference type="PROSITE" id="PS51918">
    <property type="entry name" value="RADICAL_SAM"/>
    <property type="match status" value="1"/>
</dbReference>
<dbReference type="GO" id="GO:0016491">
    <property type="term" value="F:oxidoreductase activity"/>
    <property type="evidence" value="ECO:0007669"/>
    <property type="project" value="UniProtKB-KW"/>
</dbReference>
<reference evidence="12 13" key="1">
    <citation type="submission" date="2018-08" db="EMBL/GenBank/DDBJ databases">
        <title>A genome reference for cultivated species of the human gut microbiota.</title>
        <authorList>
            <person name="Zou Y."/>
            <person name="Xue W."/>
            <person name="Luo G."/>
        </authorList>
    </citation>
    <scope>NUCLEOTIDE SEQUENCE [LARGE SCALE GENOMIC DNA]</scope>
    <source>
        <strain evidence="12 13">AM25-6</strain>
    </source>
</reference>
<feature type="domain" description="Radical SAM core" evidence="11">
    <location>
        <begin position="17"/>
        <end position="294"/>
    </location>
</feature>
<dbReference type="Pfam" id="PF00037">
    <property type="entry name" value="Fer4"/>
    <property type="match status" value="1"/>
</dbReference>
<dbReference type="GO" id="GO:0051539">
    <property type="term" value="F:4 iron, 4 sulfur cluster binding"/>
    <property type="evidence" value="ECO:0007669"/>
    <property type="project" value="UniProtKB-KW"/>
</dbReference>
<dbReference type="Proteomes" id="UP000261212">
    <property type="component" value="Unassembled WGS sequence"/>
</dbReference>
<evidence type="ECO:0000313" key="13">
    <source>
        <dbReference type="Proteomes" id="UP000261212"/>
    </source>
</evidence>
<organism evidence="12 13">
    <name type="scientific">Anaerofustis stercorihominis</name>
    <dbReference type="NCBI Taxonomy" id="214853"/>
    <lineage>
        <taxon>Bacteria</taxon>
        <taxon>Bacillati</taxon>
        <taxon>Bacillota</taxon>
        <taxon>Clostridia</taxon>
        <taxon>Eubacteriales</taxon>
        <taxon>Eubacteriaceae</taxon>
        <taxon>Anaerofustis</taxon>
    </lineage>
</organism>
<keyword evidence="8" id="KW-0411">Iron-sulfur</keyword>
<comment type="similarity">
    <text evidence="2">Belongs to the organic radical-activating enzymes family.</text>
</comment>
<evidence type="ECO:0000256" key="2">
    <source>
        <dbReference type="ARBA" id="ARBA00009777"/>
    </source>
</evidence>
<dbReference type="Gene3D" id="3.80.30.10">
    <property type="entry name" value="pyruvate-formate lyase- activating enzyme"/>
    <property type="match status" value="1"/>
</dbReference>
<accession>A0A3E3DX70</accession>
<protein>
    <submittedName>
        <fullName evidence="12">Glycyl-radical enzyme activating protein</fullName>
    </submittedName>
</protein>
<dbReference type="PANTHER" id="PTHR30352:SF4">
    <property type="entry name" value="PYRUVATE FORMATE-LYASE 2-ACTIVATING ENZYME"/>
    <property type="match status" value="1"/>
</dbReference>
<dbReference type="InterPro" id="IPR017896">
    <property type="entry name" value="4Fe4S_Fe-S-bd"/>
</dbReference>
<dbReference type="SFLD" id="SFLDG01066">
    <property type="entry name" value="organic_radical-activating_enz"/>
    <property type="match status" value="1"/>
</dbReference>
<sequence>MSNKYAVVFDIQKYSIHDGPGIRTVVFLKGCPLKCLWCANPESQLSEPHIVYFKDKCISDLNCKKVCPNNAITFDKEGIKINENKCSKCMLCVDNCYATALRVYGKNLAIDEIVSKCMEDKVFYETSNGGVTLSGGEPLFQLEAAHEILRRLKSKGIHTAIETTGYVSNENIKKIMDHVDLFLFDIKAVDSDKHKRLTGVDNHIIHDNLRYLDEHNKNIIIRVPVIPSLNDSKDDMLNIINLVKNLRNKHQVNLLPYHRLGLYKYEVLKRDYELKDITPPKDDYMNSILKMFKENDIECQVGG</sequence>
<keyword evidence="4" id="KW-0949">S-adenosyl-L-methionine</keyword>
<dbReference type="InterPro" id="IPR012839">
    <property type="entry name" value="Organic_radical_activase"/>
</dbReference>
<keyword evidence="5" id="KW-0479">Metal-binding</keyword>
<dbReference type="GO" id="GO:0046872">
    <property type="term" value="F:metal ion binding"/>
    <property type="evidence" value="ECO:0007669"/>
    <property type="project" value="UniProtKB-KW"/>
</dbReference>
<dbReference type="Pfam" id="PF04055">
    <property type="entry name" value="Radical_SAM"/>
    <property type="match status" value="1"/>
</dbReference>
<dbReference type="EMBL" id="QUSM01000004">
    <property type="protein sequence ID" value="RGD73872.1"/>
    <property type="molecule type" value="Genomic_DNA"/>
</dbReference>
<dbReference type="SUPFAM" id="SSF54862">
    <property type="entry name" value="4Fe-4S ferredoxins"/>
    <property type="match status" value="1"/>
</dbReference>
<evidence type="ECO:0000256" key="6">
    <source>
        <dbReference type="ARBA" id="ARBA00023002"/>
    </source>
</evidence>
<evidence type="ECO:0000256" key="9">
    <source>
        <dbReference type="ARBA" id="ARBA00047365"/>
    </source>
</evidence>
<dbReference type="RefSeq" id="WP_117532483.1">
    <property type="nucleotide sequence ID" value="NZ_QUSM01000004.1"/>
</dbReference>
<dbReference type="SUPFAM" id="SSF102114">
    <property type="entry name" value="Radical SAM enzymes"/>
    <property type="match status" value="1"/>
</dbReference>
<evidence type="ECO:0000256" key="4">
    <source>
        <dbReference type="ARBA" id="ARBA00022691"/>
    </source>
</evidence>
<evidence type="ECO:0000259" key="10">
    <source>
        <dbReference type="PROSITE" id="PS51379"/>
    </source>
</evidence>
<dbReference type="InterPro" id="IPR007197">
    <property type="entry name" value="rSAM"/>
</dbReference>
<comment type="catalytic activity">
    <reaction evidence="9">
        <text>glycyl-[protein] + reduced [flavodoxin] + S-adenosyl-L-methionine = glycin-2-yl radical-[protein] + semiquinone [flavodoxin] + 5'-deoxyadenosine + L-methionine + H(+)</text>
        <dbReference type="Rhea" id="RHEA:61976"/>
        <dbReference type="Rhea" id="RHEA-COMP:10622"/>
        <dbReference type="Rhea" id="RHEA-COMP:14480"/>
        <dbReference type="Rhea" id="RHEA-COMP:15993"/>
        <dbReference type="Rhea" id="RHEA-COMP:15994"/>
        <dbReference type="ChEBI" id="CHEBI:15378"/>
        <dbReference type="ChEBI" id="CHEBI:17319"/>
        <dbReference type="ChEBI" id="CHEBI:29947"/>
        <dbReference type="ChEBI" id="CHEBI:32722"/>
        <dbReference type="ChEBI" id="CHEBI:57618"/>
        <dbReference type="ChEBI" id="CHEBI:57844"/>
        <dbReference type="ChEBI" id="CHEBI:59789"/>
        <dbReference type="ChEBI" id="CHEBI:140311"/>
    </reaction>
</comment>
<comment type="caution">
    <text evidence="12">The sequence shown here is derived from an EMBL/GenBank/DDBJ whole genome shotgun (WGS) entry which is preliminary data.</text>
</comment>
<evidence type="ECO:0000256" key="7">
    <source>
        <dbReference type="ARBA" id="ARBA00023004"/>
    </source>
</evidence>
<evidence type="ECO:0000259" key="11">
    <source>
        <dbReference type="PROSITE" id="PS51918"/>
    </source>
</evidence>
<dbReference type="SFLD" id="SFLDG01118">
    <property type="entry name" value="activating_enzymes__group_2"/>
    <property type="match status" value="1"/>
</dbReference>
<evidence type="ECO:0000256" key="8">
    <source>
        <dbReference type="ARBA" id="ARBA00023014"/>
    </source>
</evidence>
<comment type="cofactor">
    <cofactor evidence="1">
        <name>[4Fe-4S] cluster</name>
        <dbReference type="ChEBI" id="CHEBI:49883"/>
    </cofactor>
</comment>
<dbReference type="PANTHER" id="PTHR30352">
    <property type="entry name" value="PYRUVATE FORMATE-LYASE-ACTIVATING ENZYME"/>
    <property type="match status" value="1"/>
</dbReference>
<proteinExistence type="inferred from homology"/>
<dbReference type="CDD" id="cd01335">
    <property type="entry name" value="Radical_SAM"/>
    <property type="match status" value="1"/>
</dbReference>
<dbReference type="AlphaFoldDB" id="A0A3E3DX70"/>
<dbReference type="SFLD" id="SFLDS00029">
    <property type="entry name" value="Radical_SAM"/>
    <property type="match status" value="1"/>
</dbReference>
<dbReference type="Gene3D" id="3.30.70.20">
    <property type="match status" value="1"/>
</dbReference>
<name>A0A3E3DX70_9FIRM</name>
<keyword evidence="3" id="KW-0004">4Fe-4S</keyword>